<feature type="compositionally biased region" description="Basic residues" evidence="1">
    <location>
        <begin position="23"/>
        <end position="46"/>
    </location>
</feature>
<dbReference type="AlphaFoldDB" id="A0AAX6S696"/>
<feature type="compositionally biased region" description="Pro residues" evidence="1">
    <location>
        <begin position="124"/>
        <end position="133"/>
    </location>
</feature>
<evidence type="ECO:0000313" key="3">
    <source>
        <dbReference type="RefSeq" id="XP_021103135.1"/>
    </source>
</evidence>
<feature type="compositionally biased region" description="Low complexity" evidence="1">
    <location>
        <begin position="94"/>
        <end position="105"/>
    </location>
</feature>
<accession>A0AAX6S696</accession>
<evidence type="ECO:0000313" key="2">
    <source>
        <dbReference type="Proteomes" id="UP000694906"/>
    </source>
</evidence>
<keyword evidence="2" id="KW-1185">Reference proteome</keyword>
<feature type="region of interest" description="Disordered" evidence="1">
    <location>
        <begin position="78"/>
        <end position="198"/>
    </location>
</feature>
<feature type="compositionally biased region" description="Basic residues" evidence="1">
    <location>
        <begin position="112"/>
        <end position="122"/>
    </location>
</feature>
<dbReference type="GeneID" id="110346445"/>
<feature type="compositionally biased region" description="Polar residues" evidence="1">
    <location>
        <begin position="174"/>
        <end position="184"/>
    </location>
</feature>
<evidence type="ECO:0000256" key="1">
    <source>
        <dbReference type="SAM" id="MobiDB-lite"/>
    </source>
</evidence>
<feature type="region of interest" description="Disordered" evidence="1">
    <location>
        <begin position="23"/>
        <end position="55"/>
    </location>
</feature>
<feature type="region of interest" description="Disordered" evidence="1">
    <location>
        <begin position="217"/>
        <end position="265"/>
    </location>
</feature>
<dbReference type="RefSeq" id="XP_021103135.1">
    <property type="nucleotide sequence ID" value="XM_021247476.1"/>
</dbReference>
<dbReference type="Proteomes" id="UP000694906">
    <property type="component" value="Unplaced"/>
</dbReference>
<organism evidence="2 3">
    <name type="scientific">Heterocephalus glaber</name>
    <name type="common">Naked mole rat</name>
    <dbReference type="NCBI Taxonomy" id="10181"/>
    <lineage>
        <taxon>Eukaryota</taxon>
        <taxon>Metazoa</taxon>
        <taxon>Chordata</taxon>
        <taxon>Craniata</taxon>
        <taxon>Vertebrata</taxon>
        <taxon>Euteleostomi</taxon>
        <taxon>Mammalia</taxon>
        <taxon>Eutheria</taxon>
        <taxon>Euarchontoglires</taxon>
        <taxon>Glires</taxon>
        <taxon>Rodentia</taxon>
        <taxon>Hystricomorpha</taxon>
        <taxon>Bathyergidae</taxon>
        <taxon>Heterocephalus</taxon>
    </lineage>
</organism>
<sequence length="265" mass="28318">MKISSRQVNKKLSAEACTAACHHRRAASRPSRLRLQRTRQPRRKGGKPLSKTETSCGTCTACVRACVRAMRVRAVAVRARQPVPAEEGSRPQLRTRGSRPTPRRTVGGGGKRAGKDRRHRLPCRPGPTMPPRPTTAARTSRRWQRLGEDPAEPPAKAPSVPFSPLRSSEVDLNPGQQRPQTTASAPGRSLERGRRKGDGGLDRLALVLAPLLGSRLLTEDSTGWGGQRPAGSRHTGPGTRPAAGGSLSESPGCRPSSACPAARTA</sequence>
<name>A0AAX6S696_HETGA</name>
<protein>
    <submittedName>
        <fullName evidence="3">Uncharacterized protein LOC110346445</fullName>
    </submittedName>
</protein>
<gene>
    <name evidence="3" type="primary">LOC110346445</name>
</gene>
<feature type="compositionally biased region" description="Basic and acidic residues" evidence="1">
    <location>
        <begin position="189"/>
        <end position="198"/>
    </location>
</feature>
<proteinExistence type="predicted"/>
<reference evidence="3" key="1">
    <citation type="submission" date="2025-08" db="UniProtKB">
        <authorList>
            <consortium name="RefSeq"/>
        </authorList>
    </citation>
    <scope>IDENTIFICATION</scope>
</reference>